<evidence type="ECO:0000256" key="1">
    <source>
        <dbReference type="SAM" id="MobiDB-lite"/>
    </source>
</evidence>
<dbReference type="GO" id="GO:0071944">
    <property type="term" value="C:cell periphery"/>
    <property type="evidence" value="ECO:0007669"/>
    <property type="project" value="TreeGrafter"/>
</dbReference>
<dbReference type="PANTHER" id="PTHR12393">
    <property type="entry name" value="SPHINGOMYELIN PHOSPHODIESTERASE RELATED"/>
    <property type="match status" value="1"/>
</dbReference>
<reference evidence="2" key="1">
    <citation type="journal article" date="2020" name="bioRxiv">
        <title>Comparative genomics of Chlamydomonas.</title>
        <authorList>
            <person name="Craig R.J."/>
            <person name="Hasan A.R."/>
            <person name="Ness R.W."/>
            <person name="Keightley P.D."/>
        </authorList>
    </citation>
    <scope>NUCLEOTIDE SEQUENCE</scope>
    <source>
        <strain evidence="2">CCAP 11/70</strain>
    </source>
</reference>
<dbReference type="AlphaFoldDB" id="A0A835XPI4"/>
<proteinExistence type="predicted"/>
<evidence type="ECO:0000313" key="2">
    <source>
        <dbReference type="EMBL" id="KAG2487334.1"/>
    </source>
</evidence>
<feature type="region of interest" description="Disordered" evidence="1">
    <location>
        <begin position="462"/>
        <end position="557"/>
    </location>
</feature>
<accession>A0A835XPI4</accession>
<comment type="caution">
    <text evidence="2">The sequence shown here is derived from an EMBL/GenBank/DDBJ whole genome shotgun (WGS) entry which is preliminary data.</text>
</comment>
<keyword evidence="3" id="KW-1185">Reference proteome</keyword>
<dbReference type="GO" id="GO:0046513">
    <property type="term" value="P:ceramide biosynthetic process"/>
    <property type="evidence" value="ECO:0007669"/>
    <property type="project" value="TreeGrafter"/>
</dbReference>
<dbReference type="GO" id="GO:0016020">
    <property type="term" value="C:membrane"/>
    <property type="evidence" value="ECO:0007669"/>
    <property type="project" value="TreeGrafter"/>
</dbReference>
<feature type="compositionally biased region" description="Acidic residues" evidence="1">
    <location>
        <begin position="472"/>
        <end position="501"/>
    </location>
</feature>
<dbReference type="GO" id="GO:0004620">
    <property type="term" value="F:phospholipase activity"/>
    <property type="evidence" value="ECO:0007669"/>
    <property type="project" value="TreeGrafter"/>
</dbReference>
<dbReference type="GO" id="GO:0030149">
    <property type="term" value="P:sphingolipid catabolic process"/>
    <property type="evidence" value="ECO:0007669"/>
    <property type="project" value="TreeGrafter"/>
</dbReference>
<feature type="compositionally biased region" description="Acidic residues" evidence="1">
    <location>
        <begin position="512"/>
        <end position="521"/>
    </location>
</feature>
<protein>
    <recommendedName>
        <fullName evidence="4">Ankyrin repeat domain-containing protein</fullName>
    </recommendedName>
</protein>
<dbReference type="EMBL" id="JAEHOE010000098">
    <property type="protein sequence ID" value="KAG2487334.1"/>
    <property type="molecule type" value="Genomic_DNA"/>
</dbReference>
<evidence type="ECO:0000313" key="3">
    <source>
        <dbReference type="Proteomes" id="UP000612055"/>
    </source>
</evidence>
<feature type="region of interest" description="Disordered" evidence="1">
    <location>
        <begin position="1"/>
        <end position="25"/>
    </location>
</feature>
<dbReference type="SUPFAM" id="SSF140860">
    <property type="entry name" value="Pseudo ankyrin repeat-like"/>
    <property type="match status" value="1"/>
</dbReference>
<dbReference type="GO" id="GO:0005783">
    <property type="term" value="C:endoplasmic reticulum"/>
    <property type="evidence" value="ECO:0007669"/>
    <property type="project" value="TreeGrafter"/>
</dbReference>
<gene>
    <name evidence="2" type="ORF">HYH03_014050</name>
</gene>
<dbReference type="OrthoDB" id="63514at2759"/>
<feature type="compositionally biased region" description="Acidic residues" evidence="1">
    <location>
        <begin position="541"/>
        <end position="550"/>
    </location>
</feature>
<name>A0A835XPI4_9CHLO</name>
<evidence type="ECO:0008006" key="4">
    <source>
        <dbReference type="Google" id="ProtNLM"/>
    </source>
</evidence>
<dbReference type="Proteomes" id="UP000612055">
    <property type="component" value="Unassembled WGS sequence"/>
</dbReference>
<sequence length="680" mass="73520">MSEAPAAAPGDTACDSQHAGIEPPPSAAWPPYITRLIGSYLTARESALLRLVDKTAAAAISPCTYHLSQRVPWGVFAAHWSAPAACRYLTYDQRLKLLTLVAASGDVANLDTAIESVGIDVGSSLALEIMRAAAEAAEFSAWQELAERELFSAHQGWGHVLTGAAKTGCQGLRDAALEHAQPTAEAACTAAEHGHVDLAAWFRDKAPWRYEDGLELVKAAARGCSLEGFQQLCLEEMPPTETLGAECERELLAPVAASPMPDWRERADWMVRTYGCEPCTEAYARAAELLPGSRAVERFAALRELGYPLDKGLKADFAEEAFPYDDEDLENVFGGILRSGNVDALRWLAAETQQVALATTKNRWSKRWDRDVEQAAKDGKLDVLKALADAGWTRWNGARLAMAAVEGGALRVLTWLVDTSRAGGRLTWGHSVAAARSGTPELLSYLRAHGCPWSREEHVELYGSSGSGGAYDTDDSDDEDEDGGEYEEDFEGESTGDEACEAGEGFAGDREDWGEDEEGHEEDAGGNSTDEEGHDEVVESSAEDGSEDDREAWGEAARSGCEAALERLSELGCPMPTNGRPYAEASGQGDLRTMGVLRRLQVPLGAPELLLSEAIHSSQTFPNLAAFELLADWCGPTVNWGAARQAAAKWRAGSDRSDVFRWIDANMPPRARQGVQMVWK</sequence>
<organism evidence="2 3">
    <name type="scientific">Edaphochlamys debaryana</name>
    <dbReference type="NCBI Taxonomy" id="47281"/>
    <lineage>
        <taxon>Eukaryota</taxon>
        <taxon>Viridiplantae</taxon>
        <taxon>Chlorophyta</taxon>
        <taxon>core chlorophytes</taxon>
        <taxon>Chlorophyceae</taxon>
        <taxon>CS clade</taxon>
        <taxon>Chlamydomonadales</taxon>
        <taxon>Chlamydomonadales incertae sedis</taxon>
        <taxon>Edaphochlamys</taxon>
    </lineage>
</organism>
<dbReference type="PANTHER" id="PTHR12393:SF6">
    <property type="entry name" value="SPHINGOMYELIN PHOSPHODIESTERASE 2"/>
    <property type="match status" value="1"/>
</dbReference>